<reference evidence="1 2" key="1">
    <citation type="submission" date="2017-06" db="EMBL/GenBank/DDBJ databases">
        <authorList>
            <person name="Kim H.J."/>
            <person name="Triplett B.A."/>
        </authorList>
    </citation>
    <scope>NUCLEOTIDE SEQUENCE [LARGE SCALE GENOMIC DNA]</scope>
    <source>
        <strain evidence="1 2">U15</strain>
    </source>
</reference>
<dbReference type="AlphaFoldDB" id="A0A239LZA8"/>
<evidence type="ECO:0000313" key="1">
    <source>
        <dbReference type="EMBL" id="SNT34974.1"/>
    </source>
</evidence>
<evidence type="ECO:0000313" key="2">
    <source>
        <dbReference type="Proteomes" id="UP000198284"/>
    </source>
</evidence>
<accession>A0A239LZA8</accession>
<protein>
    <submittedName>
        <fullName evidence="1">Uncharacterized protein</fullName>
    </submittedName>
</protein>
<sequence>MGLLVKEFNVYRWAGSMSQDAAHLCRRERIVARIHSQKRAQPRRVVEERLSLA</sequence>
<proteinExistence type="predicted"/>
<name>A0A239LZA8_9BURK</name>
<dbReference type="Proteomes" id="UP000198284">
    <property type="component" value="Unassembled WGS sequence"/>
</dbReference>
<keyword evidence="2" id="KW-1185">Reference proteome</keyword>
<organism evidence="1 2">
    <name type="scientific">Noviherbaspirillum humi</name>
    <dbReference type="NCBI Taxonomy" id="1688639"/>
    <lineage>
        <taxon>Bacteria</taxon>
        <taxon>Pseudomonadati</taxon>
        <taxon>Pseudomonadota</taxon>
        <taxon>Betaproteobacteria</taxon>
        <taxon>Burkholderiales</taxon>
        <taxon>Oxalobacteraceae</taxon>
        <taxon>Noviherbaspirillum</taxon>
    </lineage>
</organism>
<gene>
    <name evidence="1" type="ORF">SAMN06265795_12741</name>
</gene>
<dbReference type="EMBL" id="FZOT01000027">
    <property type="protein sequence ID" value="SNT34974.1"/>
    <property type="molecule type" value="Genomic_DNA"/>
</dbReference>